<dbReference type="KEGG" id="sdyn:Mal52_08740"/>
<dbReference type="SMART" id="SM00962">
    <property type="entry name" value="SRP54"/>
    <property type="match status" value="1"/>
</dbReference>
<dbReference type="Pfam" id="PF02881">
    <property type="entry name" value="SRP54_N"/>
    <property type="match status" value="1"/>
</dbReference>
<keyword evidence="9" id="KW-0687">Ribonucleoprotein</keyword>
<dbReference type="InterPro" id="IPR042101">
    <property type="entry name" value="SRP54_N_sf"/>
</dbReference>
<protein>
    <recommendedName>
        <fullName evidence="10">signal-recognition-particle GTPase</fullName>
        <ecNumber evidence="10">3.6.5.4</ecNumber>
    </recommendedName>
</protein>
<proteinExistence type="inferred from homology"/>
<evidence type="ECO:0000256" key="9">
    <source>
        <dbReference type="ARBA" id="ARBA00023274"/>
    </source>
</evidence>
<evidence type="ECO:0000256" key="12">
    <source>
        <dbReference type="SAM" id="MobiDB-lite"/>
    </source>
</evidence>
<dbReference type="PANTHER" id="PTHR11564:SF5">
    <property type="entry name" value="SIGNAL RECOGNITION PARTICLE SUBUNIT SRP54"/>
    <property type="match status" value="1"/>
</dbReference>
<keyword evidence="7" id="KW-0342">GTP-binding</keyword>
<feature type="compositionally biased region" description="Acidic residues" evidence="12">
    <location>
        <begin position="447"/>
        <end position="466"/>
    </location>
</feature>
<dbReference type="SUPFAM" id="SSF47446">
    <property type="entry name" value="Signal peptide-binding domain"/>
    <property type="match status" value="1"/>
</dbReference>
<keyword evidence="3" id="KW-0963">Cytoplasm</keyword>
<dbReference type="Proteomes" id="UP000319383">
    <property type="component" value="Chromosome"/>
</dbReference>
<dbReference type="Gene3D" id="1.10.260.30">
    <property type="entry name" value="Signal recognition particle, SRP54 subunit, M-domain"/>
    <property type="match status" value="1"/>
</dbReference>
<dbReference type="GO" id="GO:0006614">
    <property type="term" value="P:SRP-dependent cotranslational protein targeting to membrane"/>
    <property type="evidence" value="ECO:0007669"/>
    <property type="project" value="InterPro"/>
</dbReference>
<dbReference type="RefSeq" id="WP_145374465.1">
    <property type="nucleotide sequence ID" value="NZ_CP036276.1"/>
</dbReference>
<dbReference type="InterPro" id="IPR022941">
    <property type="entry name" value="SRP54"/>
</dbReference>
<keyword evidence="6" id="KW-0694">RNA-binding</keyword>
<dbReference type="AlphaFoldDB" id="A0A517ZJ01"/>
<dbReference type="Pfam" id="PF02978">
    <property type="entry name" value="SRP_SPB"/>
    <property type="match status" value="1"/>
</dbReference>
<keyword evidence="5" id="KW-0378">Hydrolase</keyword>
<evidence type="ECO:0000256" key="5">
    <source>
        <dbReference type="ARBA" id="ARBA00022801"/>
    </source>
</evidence>
<name>A0A517ZJ01_9PLAN</name>
<dbReference type="SUPFAM" id="SSF47364">
    <property type="entry name" value="Domain of the SRP/SRP receptor G-proteins"/>
    <property type="match status" value="1"/>
</dbReference>
<dbReference type="PANTHER" id="PTHR11564">
    <property type="entry name" value="SIGNAL RECOGNITION PARTICLE 54K PROTEIN SRP54"/>
    <property type="match status" value="1"/>
</dbReference>
<dbReference type="Gene3D" id="3.40.50.300">
    <property type="entry name" value="P-loop containing nucleotide triphosphate hydrolases"/>
    <property type="match status" value="1"/>
</dbReference>
<comment type="similarity">
    <text evidence="2">Belongs to the GTP-binding SRP family. SRP54 subfamily.</text>
</comment>
<dbReference type="SMART" id="SM00963">
    <property type="entry name" value="SRP54_N"/>
    <property type="match status" value="1"/>
</dbReference>
<dbReference type="InterPro" id="IPR036891">
    <property type="entry name" value="Signal_recog_part_SRP54_M_sf"/>
</dbReference>
<feature type="region of interest" description="Disordered" evidence="12">
    <location>
        <begin position="442"/>
        <end position="466"/>
    </location>
</feature>
<dbReference type="Gene3D" id="1.20.120.140">
    <property type="entry name" value="Signal recognition particle SRP54, nucleotide-binding domain"/>
    <property type="match status" value="1"/>
</dbReference>
<dbReference type="InterPro" id="IPR027417">
    <property type="entry name" value="P-loop_NTPase"/>
</dbReference>
<evidence type="ECO:0000256" key="11">
    <source>
        <dbReference type="ARBA" id="ARBA00048027"/>
    </source>
</evidence>
<dbReference type="GO" id="GO:0008312">
    <property type="term" value="F:7S RNA binding"/>
    <property type="evidence" value="ECO:0007669"/>
    <property type="project" value="InterPro"/>
</dbReference>
<keyword evidence="4" id="KW-0547">Nucleotide-binding</keyword>
<dbReference type="Pfam" id="PF00448">
    <property type="entry name" value="SRP54"/>
    <property type="match status" value="1"/>
</dbReference>
<evidence type="ECO:0000256" key="7">
    <source>
        <dbReference type="ARBA" id="ARBA00023134"/>
    </source>
</evidence>
<dbReference type="PROSITE" id="PS00300">
    <property type="entry name" value="SRP54"/>
    <property type="match status" value="1"/>
</dbReference>
<evidence type="ECO:0000256" key="1">
    <source>
        <dbReference type="ARBA" id="ARBA00004496"/>
    </source>
</evidence>
<evidence type="ECO:0000256" key="3">
    <source>
        <dbReference type="ARBA" id="ARBA00022490"/>
    </source>
</evidence>
<dbReference type="GO" id="GO:0005525">
    <property type="term" value="F:GTP binding"/>
    <property type="evidence" value="ECO:0007669"/>
    <property type="project" value="UniProtKB-KW"/>
</dbReference>
<dbReference type="SUPFAM" id="SSF52540">
    <property type="entry name" value="P-loop containing nucleoside triphosphate hydrolases"/>
    <property type="match status" value="1"/>
</dbReference>
<evidence type="ECO:0000256" key="6">
    <source>
        <dbReference type="ARBA" id="ARBA00022884"/>
    </source>
</evidence>
<dbReference type="GO" id="GO:0003924">
    <property type="term" value="F:GTPase activity"/>
    <property type="evidence" value="ECO:0007669"/>
    <property type="project" value="InterPro"/>
</dbReference>
<feature type="domain" description="SRP54-type proteins GTP-binding" evidence="13">
    <location>
        <begin position="277"/>
        <end position="290"/>
    </location>
</feature>
<gene>
    <name evidence="14" type="primary">ffh_1</name>
    <name evidence="14" type="ORF">Mal52_08740</name>
</gene>
<evidence type="ECO:0000256" key="2">
    <source>
        <dbReference type="ARBA" id="ARBA00005450"/>
    </source>
</evidence>
<evidence type="ECO:0000256" key="8">
    <source>
        <dbReference type="ARBA" id="ARBA00023135"/>
    </source>
</evidence>
<dbReference type="EC" id="3.6.5.4" evidence="10"/>
<dbReference type="InterPro" id="IPR013822">
    <property type="entry name" value="Signal_recog_particl_SRP54_hlx"/>
</dbReference>
<comment type="catalytic activity">
    <reaction evidence="11">
        <text>GTP + H2O = GDP + phosphate + H(+)</text>
        <dbReference type="Rhea" id="RHEA:19669"/>
        <dbReference type="ChEBI" id="CHEBI:15377"/>
        <dbReference type="ChEBI" id="CHEBI:15378"/>
        <dbReference type="ChEBI" id="CHEBI:37565"/>
        <dbReference type="ChEBI" id="CHEBI:43474"/>
        <dbReference type="ChEBI" id="CHEBI:58189"/>
        <dbReference type="EC" id="3.6.5.4"/>
    </reaction>
</comment>
<dbReference type="InterPro" id="IPR000897">
    <property type="entry name" value="SRP54_GTPase_dom"/>
</dbReference>
<sequence>MLESLTQSLADALKPLRWQSRFTQKDIADRLEAVRLALLKEDVADEVARILTDRIIDATICRQVRKSMDPWQQLLRVIYEELFKMMGQIGMQGVDAQSLNLRADGELSILLLCGQPGSGTTTTCGKLALKLKNNGYRLMLVAADLQNPAGVERMKAIGSQLDVPVYCEASRNDTVFDVCYKARRAARVAGNVDVLILDTSGRQHMDSKWISNFTRTKRHMRPRQVLYVCDATTSQAGVDTAKIIHDYHKLDGVILTKMDVDAHGGALLSMKHMTGMPIKFLGVGEQLDQFQEFDPHRIAKRMLGIVEKPSAAGETMRDGKFTLDTFLSTMKQMKKRGPMEEVMKMIPGMGAAVEAIGDMNPDDDMKQIEGIIQSMTPHERSNPDVIDISRRRRIAKGSGVDPADVNKLLKDFGGMQGMMSKMAGMSIRERMWEVKELGEYRLFNPDPPDEIEPEFDDDVENEKDDE</sequence>
<evidence type="ECO:0000259" key="13">
    <source>
        <dbReference type="PROSITE" id="PS00300"/>
    </source>
</evidence>
<dbReference type="InterPro" id="IPR004125">
    <property type="entry name" value="Signal_recog_particle_SRP54_M"/>
</dbReference>
<dbReference type="GO" id="GO:0048500">
    <property type="term" value="C:signal recognition particle"/>
    <property type="evidence" value="ECO:0007669"/>
    <property type="project" value="InterPro"/>
</dbReference>
<dbReference type="EMBL" id="CP036276">
    <property type="protein sequence ID" value="QDU42413.1"/>
    <property type="molecule type" value="Genomic_DNA"/>
</dbReference>
<evidence type="ECO:0000256" key="4">
    <source>
        <dbReference type="ARBA" id="ARBA00022741"/>
    </source>
</evidence>
<comment type="subcellular location">
    <subcellularLocation>
        <location evidence="1">Cytoplasm</location>
    </subcellularLocation>
</comment>
<keyword evidence="15" id="KW-1185">Reference proteome</keyword>
<accession>A0A517ZJ01</accession>
<evidence type="ECO:0000313" key="15">
    <source>
        <dbReference type="Proteomes" id="UP000319383"/>
    </source>
</evidence>
<dbReference type="InterPro" id="IPR036225">
    <property type="entry name" value="SRP/SRP_N"/>
</dbReference>
<evidence type="ECO:0000256" key="10">
    <source>
        <dbReference type="ARBA" id="ARBA00035672"/>
    </source>
</evidence>
<organism evidence="14 15">
    <name type="scientific">Symmachiella dynata</name>
    <dbReference type="NCBI Taxonomy" id="2527995"/>
    <lineage>
        <taxon>Bacteria</taxon>
        <taxon>Pseudomonadati</taxon>
        <taxon>Planctomycetota</taxon>
        <taxon>Planctomycetia</taxon>
        <taxon>Planctomycetales</taxon>
        <taxon>Planctomycetaceae</taxon>
        <taxon>Symmachiella</taxon>
    </lineage>
</organism>
<evidence type="ECO:0000313" key="14">
    <source>
        <dbReference type="EMBL" id="QDU42413.1"/>
    </source>
</evidence>
<reference evidence="14 15" key="1">
    <citation type="submission" date="2019-02" db="EMBL/GenBank/DDBJ databases">
        <title>Deep-cultivation of Planctomycetes and their phenomic and genomic characterization uncovers novel biology.</title>
        <authorList>
            <person name="Wiegand S."/>
            <person name="Jogler M."/>
            <person name="Boedeker C."/>
            <person name="Pinto D."/>
            <person name="Vollmers J."/>
            <person name="Rivas-Marin E."/>
            <person name="Kohn T."/>
            <person name="Peeters S.H."/>
            <person name="Heuer A."/>
            <person name="Rast P."/>
            <person name="Oberbeckmann S."/>
            <person name="Bunk B."/>
            <person name="Jeske O."/>
            <person name="Meyerdierks A."/>
            <person name="Storesund J.E."/>
            <person name="Kallscheuer N."/>
            <person name="Luecker S."/>
            <person name="Lage O.M."/>
            <person name="Pohl T."/>
            <person name="Merkel B.J."/>
            <person name="Hornburger P."/>
            <person name="Mueller R.-W."/>
            <person name="Bruemmer F."/>
            <person name="Labrenz M."/>
            <person name="Spormann A.M."/>
            <person name="Op den Camp H."/>
            <person name="Overmann J."/>
            <person name="Amann R."/>
            <person name="Jetten M.S.M."/>
            <person name="Mascher T."/>
            <person name="Medema M.H."/>
            <person name="Devos D.P."/>
            <person name="Kaster A.-K."/>
            <person name="Ovreas L."/>
            <person name="Rohde M."/>
            <person name="Galperin M.Y."/>
            <person name="Jogler C."/>
        </authorList>
    </citation>
    <scope>NUCLEOTIDE SEQUENCE [LARGE SCALE GENOMIC DNA]</scope>
    <source>
        <strain evidence="14 15">Mal52</strain>
    </source>
</reference>
<keyword evidence="8" id="KW-0733">Signal recognition particle</keyword>